<keyword evidence="2" id="KW-0547">Nucleotide-binding</keyword>
<dbReference type="InterPro" id="IPR027417">
    <property type="entry name" value="P-loop_NTPase"/>
</dbReference>
<evidence type="ECO:0000313" key="6">
    <source>
        <dbReference type="Proteomes" id="UP000563523"/>
    </source>
</evidence>
<keyword evidence="6" id="KW-1185">Reference proteome</keyword>
<proteinExistence type="predicted"/>
<dbReference type="PANTHER" id="PTHR42939:SF1">
    <property type="entry name" value="ABC TRANSPORTER ATP-BINDING PROTEIN ALBC-RELATED"/>
    <property type="match status" value="1"/>
</dbReference>
<dbReference type="InterPro" id="IPR017871">
    <property type="entry name" value="ABC_transporter-like_CS"/>
</dbReference>
<dbReference type="Proteomes" id="UP000563523">
    <property type="component" value="Unassembled WGS sequence"/>
</dbReference>
<dbReference type="GO" id="GO:0016887">
    <property type="term" value="F:ATP hydrolysis activity"/>
    <property type="evidence" value="ECO:0007669"/>
    <property type="project" value="InterPro"/>
</dbReference>
<dbReference type="SMART" id="SM00382">
    <property type="entry name" value="AAA"/>
    <property type="match status" value="1"/>
</dbReference>
<feature type="domain" description="ABC transporter" evidence="4">
    <location>
        <begin position="3"/>
        <end position="221"/>
    </location>
</feature>
<dbReference type="CDD" id="cd03230">
    <property type="entry name" value="ABC_DR_subfamily_A"/>
    <property type="match status" value="1"/>
</dbReference>
<dbReference type="PANTHER" id="PTHR42939">
    <property type="entry name" value="ABC TRANSPORTER ATP-BINDING PROTEIN ALBC-RELATED"/>
    <property type="match status" value="1"/>
</dbReference>
<dbReference type="InterPro" id="IPR003593">
    <property type="entry name" value="AAA+_ATPase"/>
</dbReference>
<organism evidence="5 6">
    <name type="scientific">Bombilactobacillus apium</name>
    <dbReference type="NCBI Taxonomy" id="2675299"/>
    <lineage>
        <taxon>Bacteria</taxon>
        <taxon>Bacillati</taxon>
        <taxon>Bacillota</taxon>
        <taxon>Bacilli</taxon>
        <taxon>Lactobacillales</taxon>
        <taxon>Lactobacillaceae</taxon>
        <taxon>Bombilactobacillus</taxon>
    </lineage>
</organism>
<dbReference type="InterPro" id="IPR051782">
    <property type="entry name" value="ABC_Transporter_VariousFunc"/>
</dbReference>
<name>A0A850QWK6_9LACO</name>
<keyword evidence="1" id="KW-0813">Transport</keyword>
<sequence length="231" mass="26184">MKVIAKNITKKYDDFFALNNISFELPENKIIGLIGHNGSGKTTILEIMAGLKKSDMGSLSYTQNRKFKADLGVVLQDNEFYSDAKVGELLSLFASFYPQNVDILQLEKKTKIDKFRNEFYRNLSGGMKQRVNIAIALVNNPSFLILDEPTTGLDPLARRDLWKLINSVTEKTTTVISSHYMDEVEKNCDYLIMLKNGSIVLKGYTKDIVNSNSMSLDELYIQINESEEESK</sequence>
<evidence type="ECO:0000259" key="4">
    <source>
        <dbReference type="PROSITE" id="PS50893"/>
    </source>
</evidence>
<evidence type="ECO:0000256" key="2">
    <source>
        <dbReference type="ARBA" id="ARBA00022741"/>
    </source>
</evidence>
<evidence type="ECO:0000313" key="5">
    <source>
        <dbReference type="EMBL" id="NVY96184.1"/>
    </source>
</evidence>
<reference evidence="5 6" key="1">
    <citation type="submission" date="2020-06" db="EMBL/GenBank/DDBJ databases">
        <authorList>
            <person name="Kang J."/>
        </authorList>
    </citation>
    <scope>NUCLEOTIDE SEQUENCE [LARGE SCALE GENOMIC DNA]</scope>
    <source>
        <strain evidence="5 6">DCY120</strain>
    </source>
</reference>
<dbReference type="RefSeq" id="WP_176942341.1">
    <property type="nucleotide sequence ID" value="NZ_JABZEC010000002.1"/>
</dbReference>
<dbReference type="PROSITE" id="PS50893">
    <property type="entry name" value="ABC_TRANSPORTER_2"/>
    <property type="match status" value="1"/>
</dbReference>
<dbReference type="AlphaFoldDB" id="A0A850QWK6"/>
<dbReference type="Pfam" id="PF00005">
    <property type="entry name" value="ABC_tran"/>
    <property type="match status" value="1"/>
</dbReference>
<accession>A0A850QWK6</accession>
<dbReference type="InterPro" id="IPR003439">
    <property type="entry name" value="ABC_transporter-like_ATP-bd"/>
</dbReference>
<dbReference type="GO" id="GO:0005524">
    <property type="term" value="F:ATP binding"/>
    <property type="evidence" value="ECO:0007669"/>
    <property type="project" value="UniProtKB-KW"/>
</dbReference>
<comment type="caution">
    <text evidence="5">The sequence shown here is derived from an EMBL/GenBank/DDBJ whole genome shotgun (WGS) entry which is preliminary data.</text>
</comment>
<keyword evidence="3 5" id="KW-0067">ATP-binding</keyword>
<dbReference type="EMBL" id="JABZEC010000002">
    <property type="protein sequence ID" value="NVY96184.1"/>
    <property type="molecule type" value="Genomic_DNA"/>
</dbReference>
<evidence type="ECO:0000256" key="3">
    <source>
        <dbReference type="ARBA" id="ARBA00022840"/>
    </source>
</evidence>
<evidence type="ECO:0000256" key="1">
    <source>
        <dbReference type="ARBA" id="ARBA00022448"/>
    </source>
</evidence>
<dbReference type="PROSITE" id="PS00211">
    <property type="entry name" value="ABC_TRANSPORTER_1"/>
    <property type="match status" value="1"/>
</dbReference>
<dbReference type="SUPFAM" id="SSF52540">
    <property type="entry name" value="P-loop containing nucleoside triphosphate hydrolases"/>
    <property type="match status" value="1"/>
</dbReference>
<dbReference type="Gene3D" id="3.40.50.300">
    <property type="entry name" value="P-loop containing nucleotide triphosphate hydrolases"/>
    <property type="match status" value="1"/>
</dbReference>
<protein>
    <submittedName>
        <fullName evidence="5">ABC transporter ATP-binding protein</fullName>
    </submittedName>
</protein>
<gene>
    <name evidence="5" type="ORF">HU830_03205</name>
</gene>